<feature type="active site" evidence="2">
    <location>
        <position position="101"/>
    </location>
</feature>
<dbReference type="GO" id="GO:0004222">
    <property type="term" value="F:metalloendopeptidase activity"/>
    <property type="evidence" value="ECO:0007669"/>
    <property type="project" value="InterPro"/>
</dbReference>
<feature type="binding site" evidence="2">
    <location>
        <position position="104"/>
    </location>
    <ligand>
        <name>Zn(2+)</name>
        <dbReference type="ChEBI" id="CHEBI:29105"/>
        <note>catalytic</note>
    </ligand>
</feature>
<evidence type="ECO:0000313" key="4">
    <source>
        <dbReference type="EMBL" id="VTJ91500.1"/>
    </source>
</evidence>
<dbReference type="FunFam" id="3.40.390.10:FF:000002">
    <property type="entry name" value="Disintegrin and metalloproteinase domain-containing protein 22"/>
    <property type="match status" value="1"/>
</dbReference>
<evidence type="ECO:0000256" key="2">
    <source>
        <dbReference type="PROSITE-ProRule" id="PRU00276"/>
    </source>
</evidence>
<dbReference type="EMBL" id="CABDUW010008898">
    <property type="protein sequence ID" value="VTJ91500.1"/>
    <property type="molecule type" value="Genomic_DNA"/>
</dbReference>
<accession>A0A5E4DCM0</accession>
<evidence type="ECO:0000259" key="3">
    <source>
        <dbReference type="PROSITE" id="PS50215"/>
    </source>
</evidence>
<feature type="non-terminal residue" evidence="4">
    <location>
        <position position="1"/>
    </location>
</feature>
<dbReference type="CDD" id="cd04269">
    <property type="entry name" value="ZnMc_adamalysin_II_like"/>
    <property type="match status" value="1"/>
</dbReference>
<dbReference type="GO" id="GO:0006508">
    <property type="term" value="P:proteolysis"/>
    <property type="evidence" value="ECO:0007669"/>
    <property type="project" value="InterPro"/>
</dbReference>
<dbReference type="AlphaFoldDB" id="A0A5E4DCM0"/>
<keyword evidence="1" id="KW-1015">Disulfide bond</keyword>
<keyword evidence="2" id="KW-0862">Zinc</keyword>
<feature type="binding site" evidence="2">
    <location>
        <position position="100"/>
    </location>
    <ligand>
        <name>Zn(2+)</name>
        <dbReference type="ChEBI" id="CHEBI:29105"/>
        <note>catalytic</note>
    </ligand>
</feature>
<proteinExistence type="predicted"/>
<comment type="caution">
    <text evidence="4">The sequence shown here is derived from an EMBL/GenBank/DDBJ whole genome shotgun (WGS) entry which is preliminary data.</text>
</comment>
<dbReference type="InterPro" id="IPR001590">
    <property type="entry name" value="Peptidase_M12B"/>
</dbReference>
<dbReference type="Pfam" id="PF01421">
    <property type="entry name" value="Reprolysin"/>
    <property type="match status" value="1"/>
</dbReference>
<gene>
    <name evidence="4" type="ORF">MONAX_5E041240</name>
</gene>
<organism evidence="4 5">
    <name type="scientific">Marmota monax</name>
    <name type="common">Woodchuck</name>
    <dbReference type="NCBI Taxonomy" id="9995"/>
    <lineage>
        <taxon>Eukaryota</taxon>
        <taxon>Metazoa</taxon>
        <taxon>Chordata</taxon>
        <taxon>Craniata</taxon>
        <taxon>Vertebrata</taxon>
        <taxon>Euteleostomi</taxon>
        <taxon>Mammalia</taxon>
        <taxon>Eutheria</taxon>
        <taxon>Euarchontoglires</taxon>
        <taxon>Glires</taxon>
        <taxon>Rodentia</taxon>
        <taxon>Sciuromorpha</taxon>
        <taxon>Sciuridae</taxon>
        <taxon>Xerinae</taxon>
        <taxon>Marmotini</taxon>
        <taxon>Marmota</taxon>
    </lineage>
</organism>
<evidence type="ECO:0000313" key="5">
    <source>
        <dbReference type="Proteomes" id="UP000335636"/>
    </source>
</evidence>
<feature type="binding site" evidence="2">
    <location>
        <position position="110"/>
    </location>
    <ligand>
        <name>Zn(2+)</name>
        <dbReference type="ChEBI" id="CHEBI:29105"/>
        <note>catalytic</note>
    </ligand>
</feature>
<reference evidence="4" key="1">
    <citation type="submission" date="2019-04" db="EMBL/GenBank/DDBJ databases">
        <authorList>
            <person name="Alioto T."/>
            <person name="Alioto T."/>
        </authorList>
    </citation>
    <scope>NUCLEOTIDE SEQUENCE [LARGE SCALE GENOMIC DNA]</scope>
</reference>
<dbReference type="SUPFAM" id="SSF55486">
    <property type="entry name" value="Metalloproteases ('zincins'), catalytic domain"/>
    <property type="match status" value="1"/>
</dbReference>
<dbReference type="InterPro" id="IPR034027">
    <property type="entry name" value="Reprolysin_adamalysin"/>
</dbReference>
<feature type="non-terminal residue" evidence="4">
    <location>
        <position position="152"/>
    </location>
</feature>
<feature type="domain" description="Peptidase M12B" evidence="3">
    <location>
        <begin position="1"/>
        <end position="133"/>
    </location>
</feature>
<dbReference type="GO" id="GO:0046872">
    <property type="term" value="F:metal ion binding"/>
    <property type="evidence" value="ECO:0007669"/>
    <property type="project" value="UniProtKB-KW"/>
</dbReference>
<dbReference type="Proteomes" id="UP000335636">
    <property type="component" value="Unassembled WGS sequence"/>
</dbReference>
<name>A0A5E4DCM0_MARMO</name>
<dbReference type="Gene3D" id="3.40.390.10">
    <property type="entry name" value="Collagenase (Catalytic Domain)"/>
    <property type="match status" value="1"/>
</dbReference>
<dbReference type="PANTHER" id="PTHR11905:SF112">
    <property type="entry name" value="DISINTEGRIN AND METALLOPROTEINASE DOMAIN-CONTAINING PROTEIN 12"/>
    <property type="match status" value="1"/>
</dbReference>
<keyword evidence="2" id="KW-0479">Metal-binding</keyword>
<evidence type="ECO:0000256" key="1">
    <source>
        <dbReference type="ARBA" id="ARBA00023157"/>
    </source>
</evidence>
<protein>
    <recommendedName>
        <fullName evidence="3">Peptidase M12B domain-containing protein</fullName>
    </recommendedName>
</protein>
<keyword evidence="5" id="KW-1185">Reference proteome</keyword>
<dbReference type="PANTHER" id="PTHR11905">
    <property type="entry name" value="ADAM A DISINTEGRIN AND METALLOPROTEASE DOMAIN"/>
    <property type="match status" value="1"/>
</dbReference>
<dbReference type="PROSITE" id="PS50215">
    <property type="entry name" value="ADAM_MEPRO"/>
    <property type="match status" value="1"/>
</dbReference>
<comment type="caution">
    <text evidence="2">Lacks conserved residue(s) required for the propagation of feature annotation.</text>
</comment>
<sequence>FYRPLNIRIVLVGVEVWNDIDKCTISQDPFTSLHEFLDWRKMKLLPRKSHDNAQLISGVYFQGTTIGMAPIMSMCTAEQSGGVVMDHSDSPLGAAVTLAHELGHNFGMNHDTLERGCSCKMAADKGGCIMNPSTGQVLRLPGLREWCRAWSV</sequence>
<dbReference type="InterPro" id="IPR024079">
    <property type="entry name" value="MetalloPept_cat_dom_sf"/>
</dbReference>